<feature type="transmembrane region" description="Helical" evidence="1">
    <location>
        <begin position="34"/>
        <end position="54"/>
    </location>
</feature>
<dbReference type="OrthoDB" id="7510999at2"/>
<accession>A0A1H5WKW7</accession>
<gene>
    <name evidence="2" type="ORF">SAMN05421751_10889</name>
</gene>
<reference evidence="2 3" key="1">
    <citation type="submission" date="2016-10" db="EMBL/GenBank/DDBJ databases">
        <authorList>
            <person name="de Groot N.N."/>
        </authorList>
    </citation>
    <scope>NUCLEOTIDE SEQUENCE [LARGE SCALE GENOMIC DNA]</scope>
    <source>
        <strain evidence="2 3">DSM 23413</strain>
    </source>
</reference>
<protein>
    <recommendedName>
        <fullName evidence="4">CTP synthetase</fullName>
    </recommendedName>
</protein>
<name>A0A1H5WKW7_9RHOB</name>
<dbReference type="Proteomes" id="UP000236742">
    <property type="component" value="Unassembled WGS sequence"/>
</dbReference>
<evidence type="ECO:0008006" key="4">
    <source>
        <dbReference type="Google" id="ProtNLM"/>
    </source>
</evidence>
<evidence type="ECO:0000313" key="3">
    <source>
        <dbReference type="Proteomes" id="UP000236742"/>
    </source>
</evidence>
<dbReference type="RefSeq" id="WP_104008165.1">
    <property type="nucleotide sequence ID" value="NZ_FNVD01000008.1"/>
</dbReference>
<keyword evidence="3" id="KW-1185">Reference proteome</keyword>
<keyword evidence="1" id="KW-0812">Transmembrane</keyword>
<proteinExistence type="predicted"/>
<keyword evidence="1" id="KW-0472">Membrane</keyword>
<evidence type="ECO:0000256" key="1">
    <source>
        <dbReference type="SAM" id="Phobius"/>
    </source>
</evidence>
<dbReference type="EMBL" id="FNVD01000008">
    <property type="protein sequence ID" value="SEF99993.1"/>
    <property type="molecule type" value="Genomic_DNA"/>
</dbReference>
<sequence length="63" mass="6453">MIPLALLIFIFLGVTLAGSAMVVALTLGYTTAQPLIIAAAAGFLVAIPASWVAAKRINNAKRG</sequence>
<evidence type="ECO:0000313" key="2">
    <source>
        <dbReference type="EMBL" id="SEF99993.1"/>
    </source>
</evidence>
<keyword evidence="1" id="KW-1133">Transmembrane helix</keyword>
<organism evidence="2 3">
    <name type="scientific">Jhaorihella thermophila</name>
    <dbReference type="NCBI Taxonomy" id="488547"/>
    <lineage>
        <taxon>Bacteria</taxon>
        <taxon>Pseudomonadati</taxon>
        <taxon>Pseudomonadota</taxon>
        <taxon>Alphaproteobacteria</taxon>
        <taxon>Rhodobacterales</taxon>
        <taxon>Paracoccaceae</taxon>
        <taxon>Jhaorihella</taxon>
    </lineage>
</organism>
<dbReference type="AlphaFoldDB" id="A0A1H5WKW7"/>